<accession>A0ABM4WMR0</accession>
<dbReference type="RefSeq" id="XP_071933073.1">
    <property type="nucleotide sequence ID" value="XM_072076972.1"/>
</dbReference>
<gene>
    <name evidence="2" type="primary">LOC140035660</name>
</gene>
<dbReference type="GeneID" id="140035660"/>
<dbReference type="Proteomes" id="UP001652660">
    <property type="component" value="Chromosome 2c"/>
</dbReference>
<evidence type="ECO:0000313" key="2">
    <source>
        <dbReference type="RefSeq" id="XP_071933073.1"/>
    </source>
</evidence>
<reference evidence="2" key="1">
    <citation type="submission" date="2025-08" db="UniProtKB">
        <authorList>
            <consortium name="RefSeq"/>
        </authorList>
    </citation>
    <scope>IDENTIFICATION</scope>
    <source>
        <tissue evidence="2">Leaves</tissue>
    </source>
</reference>
<organism evidence="1 2">
    <name type="scientific">Coffea arabica</name>
    <name type="common">Arabian coffee</name>
    <dbReference type="NCBI Taxonomy" id="13443"/>
    <lineage>
        <taxon>Eukaryota</taxon>
        <taxon>Viridiplantae</taxon>
        <taxon>Streptophyta</taxon>
        <taxon>Embryophyta</taxon>
        <taxon>Tracheophyta</taxon>
        <taxon>Spermatophyta</taxon>
        <taxon>Magnoliopsida</taxon>
        <taxon>eudicotyledons</taxon>
        <taxon>Gunneridae</taxon>
        <taxon>Pentapetalae</taxon>
        <taxon>asterids</taxon>
        <taxon>lamiids</taxon>
        <taxon>Gentianales</taxon>
        <taxon>Rubiaceae</taxon>
        <taxon>Ixoroideae</taxon>
        <taxon>Gardenieae complex</taxon>
        <taxon>Bertiereae - Coffeeae clade</taxon>
        <taxon>Coffeeae</taxon>
        <taxon>Coffea</taxon>
    </lineage>
</organism>
<evidence type="ECO:0000313" key="1">
    <source>
        <dbReference type="Proteomes" id="UP001652660"/>
    </source>
</evidence>
<name>A0ABM4WMR0_COFAR</name>
<sequence>MSEFYCKLSRMRGKLRAWNKEVFGHIGTRMAELEKVMHTAALQYDMERTVMSKIAYHEARAAYMKQLEGDANTAFFHAVVRQRQASNYIARIRSSTRQWLTKIEDIKCSAASFFETLFESDKDTNRHPVLPFTLPRVSLGDNERQLVLPSMEEVREVMFSISLDSAPGPVGFGSGFYQACWGIIKEELVAVV</sequence>
<proteinExistence type="predicted"/>
<evidence type="ECO:0008006" key="3">
    <source>
        <dbReference type="Google" id="ProtNLM"/>
    </source>
</evidence>
<protein>
    <recommendedName>
        <fullName evidence="3">AUGMIN subunit 6-like</fullName>
    </recommendedName>
</protein>
<keyword evidence="1" id="KW-1185">Reference proteome</keyword>